<comment type="caution">
    <text evidence="1">The sequence shown here is derived from an EMBL/GenBank/DDBJ whole genome shotgun (WGS) entry which is preliminary data.</text>
</comment>
<evidence type="ECO:0000313" key="1">
    <source>
        <dbReference type="EMBL" id="MBW4466336.1"/>
    </source>
</evidence>
<dbReference type="EMBL" id="JAHHHV010000067">
    <property type="protein sequence ID" value="MBW4466336.1"/>
    <property type="molecule type" value="Genomic_DNA"/>
</dbReference>
<reference evidence="1" key="1">
    <citation type="submission" date="2021-05" db="EMBL/GenBank/DDBJ databases">
        <authorList>
            <person name="Pietrasiak N."/>
            <person name="Ward R."/>
            <person name="Stajich J.E."/>
            <person name="Kurbessoian T."/>
        </authorList>
    </citation>
    <scope>NUCLEOTIDE SEQUENCE</scope>
    <source>
        <strain evidence="1">GSE-TBD4-15B</strain>
    </source>
</reference>
<dbReference type="Proteomes" id="UP000707356">
    <property type="component" value="Unassembled WGS sequence"/>
</dbReference>
<organism evidence="1 2">
    <name type="scientific">Pegethrix bostrychoides GSE-TBD4-15B</name>
    <dbReference type="NCBI Taxonomy" id="2839662"/>
    <lineage>
        <taxon>Bacteria</taxon>
        <taxon>Bacillati</taxon>
        <taxon>Cyanobacteriota</taxon>
        <taxon>Cyanophyceae</taxon>
        <taxon>Oculatellales</taxon>
        <taxon>Oculatellaceae</taxon>
        <taxon>Pegethrix</taxon>
    </lineage>
</organism>
<gene>
    <name evidence="1" type="ORF">KME07_13000</name>
</gene>
<name>A0A951U5C6_9CYAN</name>
<protein>
    <submittedName>
        <fullName evidence="1">Uncharacterized protein</fullName>
    </submittedName>
</protein>
<proteinExistence type="predicted"/>
<reference evidence="1" key="2">
    <citation type="journal article" date="2022" name="Microbiol. Resour. Announc.">
        <title>Metagenome Sequencing to Explore Phylogenomics of Terrestrial Cyanobacteria.</title>
        <authorList>
            <person name="Ward R.D."/>
            <person name="Stajich J.E."/>
            <person name="Johansen J.R."/>
            <person name="Huntemann M."/>
            <person name="Clum A."/>
            <person name="Foster B."/>
            <person name="Foster B."/>
            <person name="Roux S."/>
            <person name="Palaniappan K."/>
            <person name="Varghese N."/>
            <person name="Mukherjee S."/>
            <person name="Reddy T.B.K."/>
            <person name="Daum C."/>
            <person name="Copeland A."/>
            <person name="Chen I.A."/>
            <person name="Ivanova N.N."/>
            <person name="Kyrpides N.C."/>
            <person name="Shapiro N."/>
            <person name="Eloe-Fadrosh E.A."/>
            <person name="Pietrasiak N."/>
        </authorList>
    </citation>
    <scope>NUCLEOTIDE SEQUENCE</scope>
    <source>
        <strain evidence="1">GSE-TBD4-15B</strain>
    </source>
</reference>
<sequence>MQWFVLLDRSGCINMGRYLTNRYVALSWAEATRLAALDQTPLGAIRYSATAELVHRTDWWAWWSDSLLTTAIGLPESCNPQGLSPAAEELITDVWASDSPGPQCGWALLAQVERVLQVETLATPPSAFIYLTIREQLLVELRDGQPSTLYRVWMGADEGYFCQVSTRRPDQGME</sequence>
<dbReference type="AlphaFoldDB" id="A0A951U5C6"/>
<evidence type="ECO:0000313" key="2">
    <source>
        <dbReference type="Proteomes" id="UP000707356"/>
    </source>
</evidence>
<accession>A0A951U5C6</accession>